<evidence type="ECO:0000313" key="1">
    <source>
        <dbReference type="EMBL" id="AXG72982.1"/>
    </source>
</evidence>
<evidence type="ECO:0000313" key="2">
    <source>
        <dbReference type="Proteomes" id="UP000253951"/>
    </source>
</evidence>
<dbReference type="AlphaFoldDB" id="A0A345H8S2"/>
<gene>
    <name evidence="1" type="ORF">DVK85_01525</name>
</gene>
<sequence>MTLTFKLDQLSRNCFISGDELNDLYEQNIAKTKTIVRPCHGEIEYVNTLRAYWRSIIDYQRHTKLYNEDYEMELNDLNILDQVYINWCESDFQKPSF</sequence>
<organism evidence="1 2">
    <name type="scientific">Flavobacterium arcticum</name>
    <dbReference type="NCBI Taxonomy" id="1784713"/>
    <lineage>
        <taxon>Bacteria</taxon>
        <taxon>Pseudomonadati</taxon>
        <taxon>Bacteroidota</taxon>
        <taxon>Flavobacteriia</taxon>
        <taxon>Flavobacteriales</taxon>
        <taxon>Flavobacteriaceae</taxon>
        <taxon>Flavobacterium</taxon>
    </lineage>
</organism>
<keyword evidence="2" id="KW-1185">Reference proteome</keyword>
<reference evidence="1 2" key="1">
    <citation type="submission" date="2018-07" db="EMBL/GenBank/DDBJ databases">
        <title>Complete genome sequence of Flavobacterium arcticum type strain SM1502T.</title>
        <authorList>
            <person name="Li Y."/>
            <person name="Li D.-D."/>
        </authorList>
    </citation>
    <scope>NUCLEOTIDE SEQUENCE [LARGE SCALE GENOMIC DNA]</scope>
    <source>
        <strain evidence="1 2">SM1502</strain>
    </source>
</reference>
<protein>
    <submittedName>
        <fullName evidence="1">Uncharacterized protein</fullName>
    </submittedName>
</protein>
<dbReference type="KEGG" id="fat:DVK85_01525"/>
<name>A0A345H8S2_9FLAO</name>
<dbReference type="EMBL" id="CP031188">
    <property type="protein sequence ID" value="AXG72982.1"/>
    <property type="molecule type" value="Genomic_DNA"/>
</dbReference>
<proteinExistence type="predicted"/>
<dbReference type="Proteomes" id="UP000253951">
    <property type="component" value="Chromosome"/>
</dbReference>
<accession>A0A345H8S2</accession>